<evidence type="ECO:0000313" key="1">
    <source>
        <dbReference type="EMBL" id="XBV85881.1"/>
    </source>
</evidence>
<accession>A0AAU7UBN5</accession>
<gene>
    <name evidence="1" type="ORF">ABOD76_06130</name>
</gene>
<proteinExistence type="predicted"/>
<dbReference type="KEGG" id="dsc:ABOD76_06130"/>
<dbReference type="EMBL" id="CP158299">
    <property type="protein sequence ID" value="XBV85881.1"/>
    <property type="molecule type" value="Genomic_DNA"/>
</dbReference>
<organism evidence="1">
    <name type="scientific">Deinococcus sonorensis KR-87</name>
    <dbReference type="NCBI Taxonomy" id="694439"/>
    <lineage>
        <taxon>Bacteria</taxon>
        <taxon>Thermotogati</taxon>
        <taxon>Deinococcota</taxon>
        <taxon>Deinococci</taxon>
        <taxon>Deinococcales</taxon>
        <taxon>Deinococcaceae</taxon>
        <taxon>Deinococcus</taxon>
    </lineage>
</organism>
<name>A0AAU7UBN5_9DEIO</name>
<protein>
    <submittedName>
        <fullName evidence="1">Uncharacterized protein</fullName>
    </submittedName>
</protein>
<dbReference type="RefSeq" id="WP_350243924.1">
    <property type="nucleotide sequence ID" value="NZ_CP158299.1"/>
</dbReference>
<sequence length="185" mass="20552">MRVQIGRFSVQLWQGVVPAHLDQLMQRSDLAETHGHLNGRQDEDGALFCAAVTPDGGGWPALFVAQRSAPDVPGFDPGVLIVPETGLVLIGAGERLLAYRLDDPPVRLWEDHTEVGFWWWDRQGEVVLMAAELELAAWDLSGRKRWSMFVEPPWSSSVQNDHIHLNVMNHLSQFSLAAGSAPKEP</sequence>
<dbReference type="AlphaFoldDB" id="A0AAU7UBN5"/>
<reference evidence="1" key="1">
    <citation type="submission" date="2024-06" db="EMBL/GenBank/DDBJ databases">
        <title>Draft Genome Sequence of Deinococcus sonorensis Type Strain KR-87, a Biofilm Producing Representative of the Genus Deinococcus.</title>
        <authorList>
            <person name="Boren L.S."/>
            <person name="Grosso R.A."/>
            <person name="Hugenberg-Cox A.N."/>
            <person name="Hill J.T.E."/>
            <person name="Albert C.M."/>
            <person name="Tuohy J.M."/>
        </authorList>
    </citation>
    <scope>NUCLEOTIDE SEQUENCE</scope>
    <source>
        <strain evidence="1">KR-87</strain>
    </source>
</reference>